<dbReference type="Pfam" id="PF01638">
    <property type="entry name" value="HxlR"/>
    <property type="match status" value="1"/>
</dbReference>
<dbReference type="RefSeq" id="WP_014770505.1">
    <property type="nucleotide sequence ID" value="NC_018002.1"/>
</dbReference>
<dbReference type="PROSITE" id="PS51118">
    <property type="entry name" value="HTH_HXLR"/>
    <property type="match status" value="1"/>
</dbReference>
<evidence type="ECO:0000256" key="3">
    <source>
        <dbReference type="ARBA" id="ARBA00023163"/>
    </source>
</evidence>
<organism evidence="5 6">
    <name type="scientific">Sulfurospirillum barnesii (strain ATCC 700032 / DSM 10660 / SES-3)</name>
    <dbReference type="NCBI Taxonomy" id="760154"/>
    <lineage>
        <taxon>Bacteria</taxon>
        <taxon>Pseudomonadati</taxon>
        <taxon>Campylobacterota</taxon>
        <taxon>Epsilonproteobacteria</taxon>
        <taxon>Campylobacterales</taxon>
        <taxon>Sulfurospirillaceae</taxon>
        <taxon>Sulfurospirillum</taxon>
    </lineage>
</organism>
<dbReference type="HOGENOM" id="CLU_111585_5_2_7"/>
<evidence type="ECO:0000256" key="2">
    <source>
        <dbReference type="ARBA" id="ARBA00023125"/>
    </source>
</evidence>
<dbReference type="AlphaFoldDB" id="I3Y0B8"/>
<sequence>MYELNGEEFFCPMQVTLHILNDKWKLFIVYSLLDGAKRFKEICDTFPSITQKTVSIKLKELEASQMITRTVYAQVPPKVEYALSATGKKIEPMVKAMYEFGLFYVKQHGCEKQ</sequence>
<name>I3Y0B8_SULBS</name>
<evidence type="ECO:0000256" key="1">
    <source>
        <dbReference type="ARBA" id="ARBA00023015"/>
    </source>
</evidence>
<dbReference type="Proteomes" id="UP000006176">
    <property type="component" value="Chromosome"/>
</dbReference>
<dbReference type="eggNOG" id="COG1733">
    <property type="taxonomic scope" value="Bacteria"/>
</dbReference>
<reference evidence="5 6" key="1">
    <citation type="submission" date="2012-06" db="EMBL/GenBank/DDBJ databases">
        <title>Complete sequence of Sulfurospirillum barnesii SES-3.</title>
        <authorList>
            <consortium name="US DOE Joint Genome Institute"/>
            <person name="Lucas S."/>
            <person name="Han J."/>
            <person name="Lapidus A."/>
            <person name="Cheng J.-F."/>
            <person name="Goodwin L."/>
            <person name="Pitluck S."/>
            <person name="Peters L."/>
            <person name="Ovchinnikova G."/>
            <person name="Lu M."/>
            <person name="Detter J.C."/>
            <person name="Han C."/>
            <person name="Tapia R."/>
            <person name="Land M."/>
            <person name="Hauser L."/>
            <person name="Kyrpides N."/>
            <person name="Ivanova N."/>
            <person name="Pagani I."/>
            <person name="Stolz J."/>
            <person name="Arkin A."/>
            <person name="Dehal P."/>
            <person name="Oremland R."/>
            <person name="Saltikov C."/>
            <person name="Basu P."/>
            <person name="Hollibaugh J."/>
            <person name="Newman D."/>
            <person name="Stolyar S."/>
            <person name="Hazen T."/>
            <person name="Woyke T."/>
        </authorList>
    </citation>
    <scope>NUCLEOTIDE SEQUENCE [LARGE SCALE GENOMIC DNA]</scope>
    <source>
        <strain evidence="6">ATCC 700032 / DSM 10660 / SES-3</strain>
    </source>
</reference>
<proteinExistence type="predicted"/>
<accession>I3Y0B8</accession>
<keyword evidence="6" id="KW-1185">Reference proteome</keyword>
<keyword evidence="3" id="KW-0804">Transcription</keyword>
<gene>
    <name evidence="5" type="ordered locus">Sulba_2374</name>
</gene>
<dbReference type="PANTHER" id="PTHR33204:SF29">
    <property type="entry name" value="TRANSCRIPTIONAL REGULATOR"/>
    <property type="match status" value="1"/>
</dbReference>
<dbReference type="EMBL" id="CP003333">
    <property type="protein sequence ID" value="AFL69642.1"/>
    <property type="molecule type" value="Genomic_DNA"/>
</dbReference>
<evidence type="ECO:0000313" key="5">
    <source>
        <dbReference type="EMBL" id="AFL69642.1"/>
    </source>
</evidence>
<dbReference type="OrthoDB" id="9800350at2"/>
<dbReference type="Gene3D" id="1.10.10.10">
    <property type="entry name" value="Winged helix-like DNA-binding domain superfamily/Winged helix DNA-binding domain"/>
    <property type="match status" value="1"/>
</dbReference>
<dbReference type="InterPro" id="IPR036388">
    <property type="entry name" value="WH-like_DNA-bd_sf"/>
</dbReference>
<keyword evidence="1" id="KW-0805">Transcription regulation</keyword>
<feature type="domain" description="HTH hxlR-type" evidence="4">
    <location>
        <begin position="11"/>
        <end position="109"/>
    </location>
</feature>
<dbReference type="KEGG" id="sba:Sulba_2374"/>
<dbReference type="InterPro" id="IPR036390">
    <property type="entry name" value="WH_DNA-bd_sf"/>
</dbReference>
<evidence type="ECO:0000313" key="6">
    <source>
        <dbReference type="Proteomes" id="UP000006176"/>
    </source>
</evidence>
<dbReference type="PATRIC" id="fig|760154.4.peg.2369"/>
<dbReference type="InterPro" id="IPR002577">
    <property type="entry name" value="HTH_HxlR"/>
</dbReference>
<protein>
    <submittedName>
        <fullName evidence="5">Putative transcriptional regulator</fullName>
    </submittedName>
</protein>
<evidence type="ECO:0000259" key="4">
    <source>
        <dbReference type="PROSITE" id="PS51118"/>
    </source>
</evidence>
<dbReference type="SUPFAM" id="SSF46785">
    <property type="entry name" value="Winged helix' DNA-binding domain"/>
    <property type="match status" value="1"/>
</dbReference>
<dbReference type="STRING" id="760154.Sulba_2374"/>
<dbReference type="GO" id="GO:0003677">
    <property type="term" value="F:DNA binding"/>
    <property type="evidence" value="ECO:0007669"/>
    <property type="project" value="UniProtKB-KW"/>
</dbReference>
<keyword evidence="2" id="KW-0238">DNA-binding</keyword>
<dbReference type="PANTHER" id="PTHR33204">
    <property type="entry name" value="TRANSCRIPTIONAL REGULATOR, MARR FAMILY"/>
    <property type="match status" value="1"/>
</dbReference>